<reference evidence="2 3" key="1">
    <citation type="submission" date="2019-01" db="EMBL/GenBank/DDBJ databases">
        <title>Coherence of Microcystis species and biogeography revealed through population genomics.</title>
        <authorList>
            <person name="Perez-Carrascal O.M."/>
            <person name="Terrat Y."/>
            <person name="Giani A."/>
            <person name="Fortin N."/>
            <person name="Tromas N."/>
            <person name="Shapiro B.J."/>
        </authorList>
    </citation>
    <scope>NUCLEOTIDE SEQUENCE [LARGE SCALE GENOMIC DNA]</scope>
    <source>
        <strain evidence="2">Mv_BB_P_19951000_S68D</strain>
    </source>
</reference>
<dbReference type="EMBL" id="SFAZ01000091">
    <property type="protein sequence ID" value="TRU77126.1"/>
    <property type="molecule type" value="Genomic_DNA"/>
</dbReference>
<dbReference type="Proteomes" id="UP000320674">
    <property type="component" value="Unassembled WGS sequence"/>
</dbReference>
<protein>
    <recommendedName>
        <fullName evidence="1">Tc1-like transposase DDE domain-containing protein</fullName>
    </recommendedName>
</protein>
<dbReference type="Pfam" id="PF13358">
    <property type="entry name" value="DDE_3"/>
    <property type="match status" value="1"/>
</dbReference>
<gene>
    <name evidence="2" type="ORF">EWV77_06115</name>
</gene>
<dbReference type="InterPro" id="IPR038717">
    <property type="entry name" value="Tc1-like_DDE_dom"/>
</dbReference>
<accession>A0A552I0Y6</accession>
<comment type="caution">
    <text evidence="2">The sequence shown here is derived from an EMBL/GenBank/DDBJ whole genome shotgun (WGS) entry which is preliminary data.</text>
</comment>
<proteinExistence type="predicted"/>
<dbReference type="Gene3D" id="3.30.420.10">
    <property type="entry name" value="Ribonuclease H-like superfamily/Ribonuclease H"/>
    <property type="match status" value="1"/>
</dbReference>
<sequence>MHFFSKPYLEEFSKAYSDSLNIVQVDNRRFHTSKKLIIPENIILLFPPPYSPELNPIERLGEELKKEIKWSCFKT</sequence>
<evidence type="ECO:0000313" key="2">
    <source>
        <dbReference type="EMBL" id="TRU77126.1"/>
    </source>
</evidence>
<dbReference type="InterPro" id="IPR036397">
    <property type="entry name" value="RNaseH_sf"/>
</dbReference>
<name>A0A552I0Y6_MICVR</name>
<evidence type="ECO:0000313" key="3">
    <source>
        <dbReference type="Proteomes" id="UP000320674"/>
    </source>
</evidence>
<dbReference type="GO" id="GO:0003676">
    <property type="term" value="F:nucleic acid binding"/>
    <property type="evidence" value="ECO:0007669"/>
    <property type="project" value="InterPro"/>
</dbReference>
<organism evidence="2 3">
    <name type="scientific">Microcystis viridis Mv_BB_P_19951000_S68D</name>
    <dbReference type="NCBI Taxonomy" id="2486270"/>
    <lineage>
        <taxon>Bacteria</taxon>
        <taxon>Bacillati</taxon>
        <taxon>Cyanobacteriota</taxon>
        <taxon>Cyanophyceae</taxon>
        <taxon>Oscillatoriophycideae</taxon>
        <taxon>Chroococcales</taxon>
        <taxon>Microcystaceae</taxon>
        <taxon>Microcystis</taxon>
    </lineage>
</organism>
<feature type="domain" description="Tc1-like transposase DDE" evidence="1">
    <location>
        <begin position="8"/>
        <end position="69"/>
    </location>
</feature>
<dbReference type="AlphaFoldDB" id="A0A552I0Y6"/>
<evidence type="ECO:0000259" key="1">
    <source>
        <dbReference type="Pfam" id="PF13358"/>
    </source>
</evidence>